<protein>
    <submittedName>
        <fullName evidence="1">Alpha/beta hydrolase</fullName>
    </submittedName>
</protein>
<dbReference type="SUPFAM" id="SSF53474">
    <property type="entry name" value="alpha/beta-Hydrolases"/>
    <property type="match status" value="1"/>
</dbReference>
<keyword evidence="2" id="KW-1185">Reference proteome</keyword>
<evidence type="ECO:0000313" key="2">
    <source>
        <dbReference type="Proteomes" id="UP001165587"/>
    </source>
</evidence>
<proteinExistence type="predicted"/>
<dbReference type="Proteomes" id="UP001165587">
    <property type="component" value="Unassembled WGS sequence"/>
</dbReference>
<dbReference type="EMBL" id="JANLCK010000002">
    <property type="protein sequence ID" value="MCS5724883.1"/>
    <property type="molecule type" value="Genomic_DNA"/>
</dbReference>
<organism evidence="1 2">
    <name type="scientific">Herbiconiux oxytropis</name>
    <dbReference type="NCBI Taxonomy" id="2970915"/>
    <lineage>
        <taxon>Bacteria</taxon>
        <taxon>Bacillati</taxon>
        <taxon>Actinomycetota</taxon>
        <taxon>Actinomycetes</taxon>
        <taxon>Micrococcales</taxon>
        <taxon>Microbacteriaceae</taxon>
        <taxon>Herbiconiux</taxon>
    </lineage>
</organism>
<reference evidence="1" key="1">
    <citation type="submission" date="2022-08" db="EMBL/GenBank/DDBJ databases">
        <authorList>
            <person name="Deng Y."/>
            <person name="Han X.-F."/>
            <person name="Zhang Y.-Q."/>
        </authorList>
    </citation>
    <scope>NUCLEOTIDE SEQUENCE</scope>
    <source>
        <strain evidence="1">CPCC 203407</strain>
    </source>
</reference>
<dbReference type="GO" id="GO:0016787">
    <property type="term" value="F:hydrolase activity"/>
    <property type="evidence" value="ECO:0007669"/>
    <property type="project" value="UniProtKB-KW"/>
</dbReference>
<name>A0AA42BVT0_9MICO</name>
<dbReference type="AlphaFoldDB" id="A0AA42BVT0"/>
<dbReference type="Gene3D" id="3.40.50.1820">
    <property type="entry name" value="alpha/beta hydrolase"/>
    <property type="match status" value="1"/>
</dbReference>
<comment type="caution">
    <text evidence="1">The sequence shown here is derived from an EMBL/GenBank/DDBJ whole genome shotgun (WGS) entry which is preliminary data.</text>
</comment>
<keyword evidence="1" id="KW-0378">Hydrolase</keyword>
<dbReference type="RefSeq" id="WP_259525350.1">
    <property type="nucleotide sequence ID" value="NZ_JANLCK010000002.1"/>
</dbReference>
<dbReference type="InterPro" id="IPR029058">
    <property type="entry name" value="AB_hydrolase_fold"/>
</dbReference>
<evidence type="ECO:0000313" key="1">
    <source>
        <dbReference type="EMBL" id="MCS5724883.1"/>
    </source>
</evidence>
<gene>
    <name evidence="1" type="ORF">N1028_03135</name>
</gene>
<sequence>MTETARWHPHGLADRLRIAGWWARDYAYAVHWQVRAVLSRSDPDSFHDGDRTPIVVVPGVYETWRFLQPLIAALHDRGHPVHVIGPLRWNNRPVPDAAGHVADYLDEHDLSGVVLVAHSKGGLVGKYAMSLGSSAERIESMLAVATPFGGSVYARFMLAPSLRIFRPGDATLVELSHRQSVNSRIVSVYGRFDPHIPGGSALPGAKNVELATGGHFRVLADPRVLAELAVLAS</sequence>
<accession>A0AA42BVT0</accession>